<keyword evidence="12" id="KW-1185">Reference proteome</keyword>
<feature type="compositionally biased region" description="Acidic residues" evidence="8">
    <location>
        <begin position="974"/>
        <end position="992"/>
    </location>
</feature>
<feature type="compositionally biased region" description="Basic and acidic residues" evidence="8">
    <location>
        <begin position="1020"/>
        <end position="1042"/>
    </location>
</feature>
<dbReference type="InterPro" id="IPR013087">
    <property type="entry name" value="Znf_C2H2_type"/>
</dbReference>
<feature type="compositionally biased region" description="Acidic residues" evidence="8">
    <location>
        <begin position="1052"/>
        <end position="1068"/>
    </location>
</feature>
<evidence type="ECO:0000256" key="5">
    <source>
        <dbReference type="ARBA" id="ARBA00022833"/>
    </source>
</evidence>
<dbReference type="CDD" id="cd18311">
    <property type="entry name" value="BTB_POZ_CP190-like"/>
    <property type="match status" value="1"/>
</dbReference>
<keyword evidence="6" id="KW-0539">Nucleus</keyword>
<evidence type="ECO:0000256" key="7">
    <source>
        <dbReference type="PROSITE-ProRule" id="PRU00042"/>
    </source>
</evidence>
<organism evidence="11 12">
    <name type="scientific">Glossina austeni</name>
    <name type="common">Savannah tsetse fly</name>
    <dbReference type="NCBI Taxonomy" id="7395"/>
    <lineage>
        <taxon>Eukaryota</taxon>
        <taxon>Metazoa</taxon>
        <taxon>Ecdysozoa</taxon>
        <taxon>Arthropoda</taxon>
        <taxon>Hexapoda</taxon>
        <taxon>Insecta</taxon>
        <taxon>Pterygota</taxon>
        <taxon>Neoptera</taxon>
        <taxon>Endopterygota</taxon>
        <taxon>Diptera</taxon>
        <taxon>Brachycera</taxon>
        <taxon>Muscomorpha</taxon>
        <taxon>Hippoboscoidea</taxon>
        <taxon>Glossinidae</taxon>
        <taxon>Glossina</taxon>
    </lineage>
</organism>
<feature type="compositionally biased region" description="Basic and acidic residues" evidence="8">
    <location>
        <begin position="1074"/>
        <end position="1100"/>
    </location>
</feature>
<evidence type="ECO:0008006" key="13">
    <source>
        <dbReference type="Google" id="ProtNLM"/>
    </source>
</evidence>
<dbReference type="SMART" id="SM00225">
    <property type="entry name" value="BTB"/>
    <property type="match status" value="1"/>
</dbReference>
<dbReference type="STRING" id="7395.A0A1A9UDG0"/>
<name>A0A1A9UDG0_GLOAU</name>
<feature type="compositionally biased region" description="Acidic residues" evidence="8">
    <location>
        <begin position="1269"/>
        <end position="1282"/>
    </location>
</feature>
<feature type="compositionally biased region" description="Basic and acidic residues" evidence="8">
    <location>
        <begin position="1224"/>
        <end position="1240"/>
    </location>
</feature>
<dbReference type="Gene3D" id="3.30.710.10">
    <property type="entry name" value="Potassium Channel Kv1.1, Chain A"/>
    <property type="match status" value="1"/>
</dbReference>
<evidence type="ECO:0000256" key="8">
    <source>
        <dbReference type="SAM" id="MobiDB-lite"/>
    </source>
</evidence>
<dbReference type="PANTHER" id="PTHR24394">
    <property type="entry name" value="ZINC FINGER PROTEIN"/>
    <property type="match status" value="1"/>
</dbReference>
<evidence type="ECO:0000313" key="11">
    <source>
        <dbReference type="EnsemblMetazoa" id="GAUT000861-PA"/>
    </source>
</evidence>
<keyword evidence="2" id="KW-0479">Metal-binding</keyword>
<feature type="compositionally biased region" description="Low complexity" evidence="8">
    <location>
        <begin position="813"/>
        <end position="835"/>
    </location>
</feature>
<evidence type="ECO:0000259" key="10">
    <source>
        <dbReference type="PROSITE" id="PS50157"/>
    </source>
</evidence>
<dbReference type="VEuPathDB" id="VectorBase:GAUT000861"/>
<feature type="compositionally biased region" description="Acidic residues" evidence="8">
    <location>
        <begin position="308"/>
        <end position="332"/>
    </location>
</feature>
<feature type="domain" description="BTB" evidence="9">
    <location>
        <begin position="30"/>
        <end position="97"/>
    </location>
</feature>
<feature type="compositionally biased region" description="Polar residues" evidence="8">
    <location>
        <begin position="242"/>
        <end position="259"/>
    </location>
</feature>
<evidence type="ECO:0000256" key="1">
    <source>
        <dbReference type="ARBA" id="ARBA00004123"/>
    </source>
</evidence>
<feature type="compositionally biased region" description="Basic and acidic residues" evidence="8">
    <location>
        <begin position="884"/>
        <end position="899"/>
    </location>
</feature>
<dbReference type="Proteomes" id="UP000078200">
    <property type="component" value="Unassembled WGS sequence"/>
</dbReference>
<evidence type="ECO:0000256" key="4">
    <source>
        <dbReference type="ARBA" id="ARBA00022771"/>
    </source>
</evidence>
<feature type="region of interest" description="Disordered" evidence="8">
    <location>
        <begin position="306"/>
        <end position="386"/>
    </location>
</feature>
<dbReference type="PROSITE" id="PS50097">
    <property type="entry name" value="BTB"/>
    <property type="match status" value="1"/>
</dbReference>
<feature type="region of interest" description="Disordered" evidence="8">
    <location>
        <begin position="513"/>
        <end position="536"/>
    </location>
</feature>
<feature type="compositionally biased region" description="Basic and acidic residues" evidence="8">
    <location>
        <begin position="940"/>
        <end position="971"/>
    </location>
</feature>
<feature type="compositionally biased region" description="Acidic residues" evidence="8">
    <location>
        <begin position="924"/>
        <end position="939"/>
    </location>
</feature>
<keyword evidence="4 7" id="KW-0863">Zinc-finger</keyword>
<evidence type="ECO:0000256" key="6">
    <source>
        <dbReference type="ARBA" id="ARBA00023242"/>
    </source>
</evidence>
<sequence>MGEIKSVKVDNWGVFFLQKLQNFFNKTDYCDLTLQFRDNSQLKVHRLVLSACTDYFNVLEQTCEVVDDAIIMPNELQADVVVPIVNFMYTGTLEFELKMYNRLLRTARDMNMTVLLKLLEAHRRTMELHPQKVQGNSSPKLKRRVVQAPGSQYKKEPIASGPSRVVSSTSNTPIITQRRLIPVNTSIGGRVNQPAGASSAGNIVPAVTRPCMSNSSAFNTKIKQEVDCDVNTITNTYTTMKMSTQHPPQSKQSSATSPFEQLRKGYNNNKRPATATFVSPPAKKPNLEDVKEFAEQQRVRKQIAAEYGEADGDYDGGLMDDDIHNDDDDDDVATNSTLTPSTSTATSTAAVQTTSEKQLSDDPPGTTTITVKHEGPDKPPTIVVKDSSNSKMNHAKIISEVLRQYPHLVKSNKNIKLKIIPSAGGSNTQKIIVKKEPIEAERSPKAIASTSSALQTKTNVTSSTNQPVALKADRLAATLISKHSAGQQKNVPHQAISSSAGFAKATTVAAASSTSGATPSTSSGASSGGAQTQKRRIDSKTMHALIALGAENTTGPWLCLRCGRNGHPISIPSYRGFRRHLTNTHKETIDAALCEYCGWRSTAKRELHFHMQLEHKVKTNLYIFPECQLCAQMCIDSDGLNQHLIDSHPEENKQQCIYCNKIFPEEMQLYTHMKTFHKKQALEDGIIDQSDDETIPEYLSQENQEILEEMAQVVEEKKIKILSDISLPTAGTIAESEASPVAISESKVADTAVTAAETTTTEEYISGENETKFVGADGTEMILTEEQRKEILSQLNQEHEGGGVVMVFNEPQSEQLSSLSQDETSQATTATTTNEEAVEHDDSHIFHEMKSQTGSVMEAEDAEMDDEPGTTRGETEEEVEEETYEHSKSGHLDESKESLDNLEWAENLITEHEMANANNKQENDENDEEEEEGEEEEKEEKEKTASKESEEDKSFNQPQRDDISKKLKELTGDWSDDDNEDADINEEEEEPEENAKDQKETNKNALKYQYEDDLIQTNKRVLEDELKKEEKSSSSTTKEKNDHRKRNVETELTQEEDVDEPMVEDDIDLALKNLHKDNEEMEENIAKDREKRSEDLVDKGVDATAKPFSKLSEEVQTVNEKTIDSKKTDVKLKITDDLDEETKKNLIEMLITDIETAPTTTAAIITSPKTTTTEEMKCEEIDDIEAELKKHASEGEENKNDDLPANIEDKPKDNEMTANSAEENLIKFKEEPGEPAEAKIADSSSSNHPIKDNSGPSTEDRVKSLISEWGDDDDDDEDANEEDLTKNL</sequence>
<feature type="compositionally biased region" description="Low complexity" evidence="8">
    <location>
        <begin position="513"/>
        <end position="530"/>
    </location>
</feature>
<dbReference type="GO" id="GO:0000981">
    <property type="term" value="F:DNA-binding transcription factor activity, RNA polymerase II-specific"/>
    <property type="evidence" value="ECO:0007669"/>
    <property type="project" value="TreeGrafter"/>
</dbReference>
<feature type="compositionally biased region" description="Basic and acidic residues" evidence="8">
    <location>
        <begin position="1186"/>
        <end position="1215"/>
    </location>
</feature>
<feature type="compositionally biased region" description="Basic and acidic residues" evidence="8">
    <location>
        <begin position="993"/>
        <end position="1002"/>
    </location>
</feature>
<keyword evidence="3" id="KW-0677">Repeat</keyword>
<feature type="compositionally biased region" description="Basic and acidic residues" evidence="8">
    <location>
        <begin position="840"/>
        <end position="850"/>
    </location>
</feature>
<comment type="subcellular location">
    <subcellularLocation>
        <location evidence="1">Nucleus</location>
    </subcellularLocation>
</comment>
<feature type="compositionally biased region" description="Low complexity" evidence="8">
    <location>
        <begin position="333"/>
        <end position="355"/>
    </location>
</feature>
<dbReference type="GO" id="GO:0008270">
    <property type="term" value="F:zinc ion binding"/>
    <property type="evidence" value="ECO:0007669"/>
    <property type="project" value="UniProtKB-KW"/>
</dbReference>
<evidence type="ECO:0000256" key="2">
    <source>
        <dbReference type="ARBA" id="ARBA00022723"/>
    </source>
</evidence>
<protein>
    <recommendedName>
        <fullName evidence="13">BTB domain-containing protein</fullName>
    </recommendedName>
</protein>
<evidence type="ECO:0000259" key="9">
    <source>
        <dbReference type="PROSITE" id="PS50097"/>
    </source>
</evidence>
<feature type="domain" description="C2H2-type" evidence="10">
    <location>
        <begin position="654"/>
        <end position="682"/>
    </location>
</feature>
<dbReference type="InterPro" id="IPR011333">
    <property type="entry name" value="SKP1/BTB/POZ_sf"/>
</dbReference>
<dbReference type="PANTHER" id="PTHR24394:SF38">
    <property type="entry name" value="CENTROSOME-ASSOCIATED ZINC FINGER PROTEIN CP190"/>
    <property type="match status" value="1"/>
</dbReference>
<feature type="region of interest" description="Disordered" evidence="8">
    <location>
        <begin position="1182"/>
        <end position="1288"/>
    </location>
</feature>
<dbReference type="SMART" id="SM00355">
    <property type="entry name" value="ZnF_C2H2"/>
    <property type="match status" value="4"/>
</dbReference>
<dbReference type="Gene3D" id="3.30.160.60">
    <property type="entry name" value="Classic Zinc Finger"/>
    <property type="match status" value="1"/>
</dbReference>
<feature type="region of interest" description="Disordered" evidence="8">
    <location>
        <begin position="813"/>
        <end position="1100"/>
    </location>
</feature>
<dbReference type="Pfam" id="PF00651">
    <property type="entry name" value="BTB"/>
    <property type="match status" value="1"/>
</dbReference>
<dbReference type="InterPro" id="IPR000210">
    <property type="entry name" value="BTB/POZ_dom"/>
</dbReference>
<keyword evidence="5" id="KW-0862">Zinc</keyword>
<proteinExistence type="predicted"/>
<feature type="region of interest" description="Disordered" evidence="8">
    <location>
        <begin position="148"/>
        <end position="169"/>
    </location>
</feature>
<feature type="region of interest" description="Disordered" evidence="8">
    <location>
        <begin position="242"/>
        <end position="287"/>
    </location>
</feature>
<dbReference type="PROSITE" id="PS50157">
    <property type="entry name" value="ZINC_FINGER_C2H2_2"/>
    <property type="match status" value="1"/>
</dbReference>
<dbReference type="SUPFAM" id="SSF57667">
    <property type="entry name" value="beta-beta-alpha zinc fingers"/>
    <property type="match status" value="1"/>
</dbReference>
<accession>A0A1A9UDG0</accession>
<dbReference type="EnsemblMetazoa" id="GAUT000861-RA">
    <property type="protein sequence ID" value="GAUT000861-PA"/>
    <property type="gene ID" value="GAUT000861"/>
</dbReference>
<reference evidence="11" key="1">
    <citation type="submission" date="2020-05" db="UniProtKB">
        <authorList>
            <consortium name="EnsemblMetazoa"/>
        </authorList>
    </citation>
    <scope>IDENTIFICATION</scope>
    <source>
        <strain evidence="11">TTRI</strain>
    </source>
</reference>
<dbReference type="PROSITE" id="PS00028">
    <property type="entry name" value="ZINC_FINGER_C2H2_1"/>
    <property type="match status" value="2"/>
</dbReference>
<feature type="compositionally biased region" description="Acidic residues" evidence="8">
    <location>
        <begin position="858"/>
        <end position="868"/>
    </location>
</feature>
<dbReference type="SUPFAM" id="SSF54695">
    <property type="entry name" value="POZ domain"/>
    <property type="match status" value="1"/>
</dbReference>
<evidence type="ECO:0000256" key="3">
    <source>
        <dbReference type="ARBA" id="ARBA00022737"/>
    </source>
</evidence>
<dbReference type="InterPro" id="IPR036236">
    <property type="entry name" value="Znf_C2H2_sf"/>
</dbReference>
<evidence type="ECO:0000313" key="12">
    <source>
        <dbReference type="Proteomes" id="UP000078200"/>
    </source>
</evidence>
<dbReference type="GO" id="GO:0005634">
    <property type="term" value="C:nucleus"/>
    <property type="evidence" value="ECO:0007669"/>
    <property type="project" value="UniProtKB-SubCell"/>
</dbReference>